<dbReference type="AlphaFoldDB" id="A0A238W116"/>
<dbReference type="SUPFAM" id="SSF53163">
    <property type="entry name" value="HybD-like"/>
    <property type="match status" value="1"/>
</dbReference>
<evidence type="ECO:0000313" key="2">
    <source>
        <dbReference type="Proteomes" id="UP000198412"/>
    </source>
</evidence>
<dbReference type="RefSeq" id="WP_089377510.1">
    <property type="nucleotide sequence ID" value="NZ_FZNX01000001.1"/>
</dbReference>
<keyword evidence="1" id="KW-0378">Hydrolase</keyword>
<dbReference type="InterPro" id="IPR023430">
    <property type="entry name" value="Pept_HybD-like_dom_sf"/>
</dbReference>
<sequence>MKKLDNTLIIGIGNNTRQDDGLGWSFLEILEKNGFNSENLLYKYQLMVEDAELIGEYETVFFVDACKTDIPKEFEIKRIFPAEQVAFSTHEVPPNQILNLCETIYNKKPKAYIIKIQGYEWDIEIGLTEQAKINLKNAFSFFIENKNLVSKSR</sequence>
<gene>
    <name evidence="1" type="ORF">SAMN04488111_1237</name>
</gene>
<dbReference type="PANTHER" id="PTHR30302:SF5">
    <property type="entry name" value="SLR1876 PROTEIN"/>
    <property type="match status" value="1"/>
</dbReference>
<dbReference type="Proteomes" id="UP000198412">
    <property type="component" value="Unassembled WGS sequence"/>
</dbReference>
<keyword evidence="2" id="KW-1185">Reference proteome</keyword>
<reference evidence="2" key="1">
    <citation type="submission" date="2017-06" db="EMBL/GenBank/DDBJ databases">
        <authorList>
            <person name="Varghese N."/>
            <person name="Submissions S."/>
        </authorList>
    </citation>
    <scope>NUCLEOTIDE SEQUENCE [LARGE SCALE GENOMIC DNA]</scope>
    <source>
        <strain evidence="2">DSM 27993</strain>
    </source>
</reference>
<dbReference type="OrthoDB" id="9808862at2"/>
<accession>A0A238W116</accession>
<dbReference type="Gene3D" id="3.40.50.1450">
    <property type="entry name" value="HybD-like"/>
    <property type="match status" value="1"/>
</dbReference>
<keyword evidence="1" id="KW-0645">Protease</keyword>
<organism evidence="1 2">
    <name type="scientific">Lutibacter flavus</name>
    <dbReference type="NCBI Taxonomy" id="691689"/>
    <lineage>
        <taxon>Bacteria</taxon>
        <taxon>Pseudomonadati</taxon>
        <taxon>Bacteroidota</taxon>
        <taxon>Flavobacteriia</taxon>
        <taxon>Flavobacteriales</taxon>
        <taxon>Flavobacteriaceae</taxon>
        <taxon>Lutibacter</taxon>
    </lineage>
</organism>
<protein>
    <submittedName>
        <fullName evidence="1">Hydrogenase maturation protease</fullName>
    </submittedName>
</protein>
<dbReference type="NCBIfam" id="TIGR00072">
    <property type="entry name" value="hydrog_prot"/>
    <property type="match status" value="1"/>
</dbReference>
<dbReference type="GO" id="GO:0008047">
    <property type="term" value="F:enzyme activator activity"/>
    <property type="evidence" value="ECO:0007669"/>
    <property type="project" value="InterPro"/>
</dbReference>
<dbReference type="InterPro" id="IPR000671">
    <property type="entry name" value="Peptidase_A31"/>
</dbReference>
<evidence type="ECO:0000313" key="1">
    <source>
        <dbReference type="EMBL" id="SNR39843.1"/>
    </source>
</evidence>
<name>A0A238W116_9FLAO</name>
<dbReference type="EMBL" id="FZNX01000001">
    <property type="protein sequence ID" value="SNR39843.1"/>
    <property type="molecule type" value="Genomic_DNA"/>
</dbReference>
<dbReference type="GO" id="GO:0004175">
    <property type="term" value="F:endopeptidase activity"/>
    <property type="evidence" value="ECO:0007669"/>
    <property type="project" value="TreeGrafter"/>
</dbReference>
<dbReference type="PANTHER" id="PTHR30302">
    <property type="entry name" value="HYDROGENASE 1 MATURATION PROTEASE"/>
    <property type="match status" value="1"/>
</dbReference>
<proteinExistence type="predicted"/>
<dbReference type="GO" id="GO:0016485">
    <property type="term" value="P:protein processing"/>
    <property type="evidence" value="ECO:0007669"/>
    <property type="project" value="TreeGrafter"/>
</dbReference>